<keyword evidence="2" id="KW-0804">Transcription</keyword>
<comment type="caution">
    <text evidence="5">The sequence shown here is derived from an EMBL/GenBank/DDBJ whole genome shotgun (WGS) entry which is preliminary data.</text>
</comment>
<evidence type="ECO:0000256" key="3">
    <source>
        <dbReference type="ARBA" id="ARBA00022946"/>
    </source>
</evidence>
<evidence type="ECO:0000256" key="1">
    <source>
        <dbReference type="ARBA" id="ARBA00007692"/>
    </source>
</evidence>
<keyword evidence="3" id="KW-0809">Transit peptide</keyword>
<dbReference type="PANTHER" id="PTHR13068:SF102">
    <property type="entry name" value="OS11G0246100 PROTEIN"/>
    <property type="match status" value="1"/>
</dbReference>
<evidence type="ECO:0000313" key="5">
    <source>
        <dbReference type="EMBL" id="KAF0894674.1"/>
    </source>
</evidence>
<feature type="chain" id="PRO_5026222999" evidence="4">
    <location>
        <begin position="26"/>
        <end position="462"/>
    </location>
</feature>
<keyword evidence="2" id="KW-0806">Transcription termination</keyword>
<dbReference type="InterPro" id="IPR038538">
    <property type="entry name" value="MTERF_sf"/>
</dbReference>
<dbReference type="FunFam" id="1.25.70.10:FF:000048">
    <property type="entry name" value="Os11g0206300 protein"/>
    <property type="match status" value="1"/>
</dbReference>
<organism evidence="5 6">
    <name type="scientific">Oryza meyeriana var. granulata</name>
    <dbReference type="NCBI Taxonomy" id="110450"/>
    <lineage>
        <taxon>Eukaryota</taxon>
        <taxon>Viridiplantae</taxon>
        <taxon>Streptophyta</taxon>
        <taxon>Embryophyta</taxon>
        <taxon>Tracheophyta</taxon>
        <taxon>Spermatophyta</taxon>
        <taxon>Magnoliopsida</taxon>
        <taxon>Liliopsida</taxon>
        <taxon>Poales</taxon>
        <taxon>Poaceae</taxon>
        <taxon>BOP clade</taxon>
        <taxon>Oryzoideae</taxon>
        <taxon>Oryzeae</taxon>
        <taxon>Oryzinae</taxon>
        <taxon>Oryza</taxon>
        <taxon>Oryza meyeriana</taxon>
    </lineage>
</organism>
<dbReference type="Proteomes" id="UP000479710">
    <property type="component" value="Unassembled WGS sequence"/>
</dbReference>
<feature type="signal peptide" evidence="4">
    <location>
        <begin position="1"/>
        <end position="25"/>
    </location>
</feature>
<keyword evidence="2" id="KW-0805">Transcription regulation</keyword>
<sequence length="462" mass="50336">MLHLRKHLLPLLLAGAAHLPTSASAVPSSSLYLSRLPLSTAARSTATATPFSVEDYLVAVCGLTGAQALKASAKLSHLKSASKPDAVLAHLSGLGLSRADLAAVVAAEPRVLCVRSHNIASRIASLRDRVGLSDLQIGSFLLAGGARGLRTCDIAPRLEFWIPFLGSFEMLLKMVKRNSTILNANIEKVIMPNVALFQECGLTVRDIVKTGYLSRMLTTNPKRVETSVQRADDLGVPRSSSLFKYMLAITCCISEDKATARMRFWSSTLSCSMDKIRDIVCKSPTVLGYSEENIRSKIEFLTSTLGCSKEKICAAVCKKPNILGFSEKNICSKIEFLTSTLGCSKEKICAVVCKQPQILGFSEKNIRCKINFMITAVGLEPGYIVERPWVLAYSLEKRIGPRYSVVKILQAMGLMKDADFSNSLISSEKKFIARYIDPYKQAAPTLADTYATACEEAAIGKY</sequence>
<evidence type="ECO:0000313" key="6">
    <source>
        <dbReference type="Proteomes" id="UP000479710"/>
    </source>
</evidence>
<name>A0A6G1C4C4_9ORYZ</name>
<keyword evidence="6" id="KW-1185">Reference proteome</keyword>
<dbReference type="Gene3D" id="1.25.70.10">
    <property type="entry name" value="Transcription termination factor 3, mitochondrial"/>
    <property type="match status" value="2"/>
</dbReference>
<accession>A0A6G1C4C4</accession>
<reference evidence="5 6" key="1">
    <citation type="submission" date="2019-11" db="EMBL/GenBank/DDBJ databases">
        <title>Whole genome sequence of Oryza granulata.</title>
        <authorList>
            <person name="Li W."/>
        </authorList>
    </citation>
    <scope>NUCLEOTIDE SEQUENCE [LARGE SCALE GENOMIC DNA]</scope>
    <source>
        <strain evidence="6">cv. Menghai</strain>
        <tissue evidence="5">Leaf</tissue>
    </source>
</reference>
<dbReference type="Pfam" id="PF02536">
    <property type="entry name" value="mTERF"/>
    <property type="match status" value="2"/>
</dbReference>
<gene>
    <name evidence="5" type="ORF">E2562_001967</name>
</gene>
<dbReference type="EMBL" id="SPHZ02000010">
    <property type="protein sequence ID" value="KAF0894674.1"/>
    <property type="molecule type" value="Genomic_DNA"/>
</dbReference>
<dbReference type="GO" id="GO:0006353">
    <property type="term" value="P:DNA-templated transcription termination"/>
    <property type="evidence" value="ECO:0007669"/>
    <property type="project" value="UniProtKB-KW"/>
</dbReference>
<dbReference type="GO" id="GO:0003676">
    <property type="term" value="F:nucleic acid binding"/>
    <property type="evidence" value="ECO:0007669"/>
    <property type="project" value="InterPro"/>
</dbReference>
<evidence type="ECO:0000256" key="2">
    <source>
        <dbReference type="ARBA" id="ARBA00022472"/>
    </source>
</evidence>
<dbReference type="OrthoDB" id="637682at2759"/>
<comment type="similarity">
    <text evidence="1">Belongs to the mTERF family.</text>
</comment>
<dbReference type="SMART" id="SM00733">
    <property type="entry name" value="Mterf"/>
    <property type="match status" value="6"/>
</dbReference>
<dbReference type="AlphaFoldDB" id="A0A6G1C4C4"/>
<keyword evidence="4" id="KW-0732">Signal</keyword>
<evidence type="ECO:0000256" key="4">
    <source>
        <dbReference type="SAM" id="SignalP"/>
    </source>
</evidence>
<dbReference type="InterPro" id="IPR003690">
    <property type="entry name" value="MTERF"/>
</dbReference>
<proteinExistence type="inferred from homology"/>
<protein>
    <submittedName>
        <fullName evidence="5">Uncharacterized protein</fullName>
    </submittedName>
</protein>
<dbReference type="PANTHER" id="PTHR13068">
    <property type="entry name" value="CGI-12 PROTEIN-RELATED"/>
    <property type="match status" value="1"/>
</dbReference>